<evidence type="ECO:0000256" key="3">
    <source>
        <dbReference type="ARBA" id="ARBA00016937"/>
    </source>
</evidence>
<dbReference type="SMART" id="SM00479">
    <property type="entry name" value="EXOIII"/>
    <property type="match status" value="1"/>
</dbReference>
<dbReference type="Gene3D" id="3.30.420.10">
    <property type="entry name" value="Ribonuclease H-like superfamily/Ribonuclease H"/>
    <property type="match status" value="1"/>
</dbReference>
<dbReference type="InterPro" id="IPR036397">
    <property type="entry name" value="RNaseH_sf"/>
</dbReference>
<evidence type="ECO:0000256" key="8">
    <source>
        <dbReference type="SAM" id="MobiDB-lite"/>
    </source>
</evidence>
<dbReference type="PANTHER" id="PTHR12801:SF158">
    <property type="entry name" value="RNA EXONUCLEASE 4"/>
    <property type="match status" value="1"/>
</dbReference>
<organism evidence="10 11">
    <name type="scientific">Vespula pensylvanica</name>
    <name type="common">Western yellow jacket</name>
    <name type="synonym">Wasp</name>
    <dbReference type="NCBI Taxonomy" id="30213"/>
    <lineage>
        <taxon>Eukaryota</taxon>
        <taxon>Metazoa</taxon>
        <taxon>Ecdysozoa</taxon>
        <taxon>Arthropoda</taxon>
        <taxon>Hexapoda</taxon>
        <taxon>Insecta</taxon>
        <taxon>Pterygota</taxon>
        <taxon>Neoptera</taxon>
        <taxon>Endopterygota</taxon>
        <taxon>Hymenoptera</taxon>
        <taxon>Apocrita</taxon>
        <taxon>Aculeata</taxon>
        <taxon>Vespoidea</taxon>
        <taxon>Vespidae</taxon>
        <taxon>Vespinae</taxon>
        <taxon>Vespula</taxon>
    </lineage>
</organism>
<keyword evidence="7" id="KW-0539">Nucleus</keyword>
<dbReference type="InterPro" id="IPR047021">
    <property type="entry name" value="REXO1/3/4-like"/>
</dbReference>
<protein>
    <recommendedName>
        <fullName evidence="3">RNA exonuclease 4</fullName>
    </recommendedName>
</protein>
<dbReference type="EMBL" id="JACSDY010000013">
    <property type="protein sequence ID" value="KAF7410700.1"/>
    <property type="molecule type" value="Genomic_DNA"/>
</dbReference>
<evidence type="ECO:0000313" key="11">
    <source>
        <dbReference type="Proteomes" id="UP000600918"/>
    </source>
</evidence>
<keyword evidence="4" id="KW-0540">Nuclease</keyword>
<comment type="similarity">
    <text evidence="2">Belongs to the REXO4 family.</text>
</comment>
<accession>A0A834NHU0</accession>
<evidence type="ECO:0000256" key="5">
    <source>
        <dbReference type="ARBA" id="ARBA00022801"/>
    </source>
</evidence>
<evidence type="ECO:0000256" key="2">
    <source>
        <dbReference type="ARBA" id="ARBA00010489"/>
    </source>
</evidence>
<evidence type="ECO:0000256" key="6">
    <source>
        <dbReference type="ARBA" id="ARBA00022839"/>
    </source>
</evidence>
<gene>
    <name evidence="10" type="ORF">H0235_013307</name>
</gene>
<feature type="compositionally biased region" description="Basic and acidic residues" evidence="8">
    <location>
        <begin position="16"/>
        <end position="26"/>
    </location>
</feature>
<dbReference type="Pfam" id="PF00929">
    <property type="entry name" value="RNase_T"/>
    <property type="match status" value="1"/>
</dbReference>
<dbReference type="GO" id="GO:0008408">
    <property type="term" value="F:3'-5' exonuclease activity"/>
    <property type="evidence" value="ECO:0007669"/>
    <property type="project" value="InterPro"/>
</dbReference>
<reference evidence="10" key="1">
    <citation type="journal article" date="2020" name="G3 (Bethesda)">
        <title>High-Quality Assemblies for Three Invasive Social Wasps from the &lt;i&gt;Vespula&lt;/i&gt; Genus.</title>
        <authorList>
            <person name="Harrop T.W.R."/>
            <person name="Guhlin J."/>
            <person name="McLaughlin G.M."/>
            <person name="Permina E."/>
            <person name="Stockwell P."/>
            <person name="Gilligan J."/>
            <person name="Le Lec M.F."/>
            <person name="Gruber M.A.M."/>
            <person name="Quinn O."/>
            <person name="Lovegrove M."/>
            <person name="Duncan E.J."/>
            <person name="Remnant E.J."/>
            <person name="Van Eeckhoven J."/>
            <person name="Graham B."/>
            <person name="Knapp R.A."/>
            <person name="Langford K.W."/>
            <person name="Kronenberg Z."/>
            <person name="Press M.O."/>
            <person name="Eacker S.M."/>
            <person name="Wilson-Rankin E.E."/>
            <person name="Purcell J."/>
            <person name="Lester P.J."/>
            <person name="Dearden P.K."/>
        </authorList>
    </citation>
    <scope>NUCLEOTIDE SEQUENCE</scope>
    <source>
        <strain evidence="10">Volc-1</strain>
    </source>
</reference>
<dbReference type="InterPro" id="IPR013520">
    <property type="entry name" value="Ribonucl_H"/>
</dbReference>
<dbReference type="Proteomes" id="UP000600918">
    <property type="component" value="Unassembled WGS sequence"/>
</dbReference>
<dbReference type="GO" id="GO:0003676">
    <property type="term" value="F:nucleic acid binding"/>
    <property type="evidence" value="ECO:0007669"/>
    <property type="project" value="InterPro"/>
</dbReference>
<dbReference type="GO" id="GO:0006364">
    <property type="term" value="P:rRNA processing"/>
    <property type="evidence" value="ECO:0007669"/>
    <property type="project" value="InterPro"/>
</dbReference>
<dbReference type="PANTHER" id="PTHR12801">
    <property type="entry name" value="RNA EXONUCLEASE REXO1 / RECO3 FAMILY MEMBER-RELATED"/>
    <property type="match status" value="1"/>
</dbReference>
<feature type="region of interest" description="Disordered" evidence="8">
    <location>
        <begin position="1"/>
        <end position="36"/>
    </location>
</feature>
<dbReference type="SUPFAM" id="SSF53098">
    <property type="entry name" value="Ribonuclease H-like"/>
    <property type="match status" value="1"/>
</dbReference>
<keyword evidence="6" id="KW-0269">Exonuclease</keyword>
<keyword evidence="11" id="KW-1185">Reference proteome</keyword>
<dbReference type="CDD" id="cd06144">
    <property type="entry name" value="REX4_like"/>
    <property type="match status" value="1"/>
</dbReference>
<dbReference type="InterPro" id="IPR037431">
    <property type="entry name" value="REX4_DEDDh_dom"/>
</dbReference>
<proteinExistence type="inferred from homology"/>
<evidence type="ECO:0000259" key="9">
    <source>
        <dbReference type="SMART" id="SM00479"/>
    </source>
</evidence>
<dbReference type="FunFam" id="3.30.420.10:FF:000007">
    <property type="entry name" value="Interferon-stimulated exonuclease gene 20"/>
    <property type="match status" value="1"/>
</dbReference>
<evidence type="ECO:0000256" key="7">
    <source>
        <dbReference type="ARBA" id="ARBA00023242"/>
    </source>
</evidence>
<dbReference type="AlphaFoldDB" id="A0A834NHU0"/>
<feature type="domain" description="Exonuclease" evidence="9">
    <location>
        <begin position="106"/>
        <end position="266"/>
    </location>
</feature>
<comment type="subcellular location">
    <subcellularLocation>
        <location evidence="1">Nucleus</location>
    </subcellularLocation>
</comment>
<sequence length="272" mass="31237">MGDRGMYGKNKSLYEPIEKKQEEITTSKKPVTKRSASGCNWKAYKDIIHTEESSYDKKKNNSTKKSSNKSQKFKKSNVSLLETGNTMKEEKKYDHTVPENNKKITKLIAIDCEMVGIGDGSESMIARVSIVNKFGYCLYDKYVKPREKVQDYRTAVSGIYPHHLKNGEEFSIVQKEVADILKGRILVGHALKNDLAVLFLSHPWKSLRDTSRYKPFRQITKANTPSLKRLASELLGIEIQVGEHNSVEDARAAMQLYMLYRTKWEAEIYSRR</sequence>
<evidence type="ECO:0000256" key="4">
    <source>
        <dbReference type="ARBA" id="ARBA00022722"/>
    </source>
</evidence>
<name>A0A834NHU0_VESPE</name>
<comment type="caution">
    <text evidence="10">The sequence shown here is derived from an EMBL/GenBank/DDBJ whole genome shotgun (WGS) entry which is preliminary data.</text>
</comment>
<feature type="region of interest" description="Disordered" evidence="8">
    <location>
        <begin position="52"/>
        <end position="81"/>
    </location>
</feature>
<evidence type="ECO:0000313" key="10">
    <source>
        <dbReference type="EMBL" id="KAF7410700.1"/>
    </source>
</evidence>
<keyword evidence="5" id="KW-0378">Hydrolase</keyword>
<dbReference type="GO" id="GO:0005634">
    <property type="term" value="C:nucleus"/>
    <property type="evidence" value="ECO:0007669"/>
    <property type="project" value="UniProtKB-SubCell"/>
</dbReference>
<dbReference type="InterPro" id="IPR012337">
    <property type="entry name" value="RNaseH-like_sf"/>
</dbReference>
<evidence type="ECO:0000256" key="1">
    <source>
        <dbReference type="ARBA" id="ARBA00004123"/>
    </source>
</evidence>